<feature type="domain" description="Glycosyl transferase family 1" evidence="3">
    <location>
        <begin position="156"/>
        <end position="313"/>
    </location>
</feature>
<proteinExistence type="predicted"/>
<evidence type="ECO:0000313" key="5">
    <source>
        <dbReference type="Proteomes" id="UP001497493"/>
    </source>
</evidence>
<dbReference type="Gene3D" id="3.40.50.2000">
    <property type="entry name" value="Glycogen Phosphorylase B"/>
    <property type="match status" value="2"/>
</dbReference>
<evidence type="ECO:0000259" key="3">
    <source>
        <dbReference type="Pfam" id="PF00534"/>
    </source>
</evidence>
<keyword evidence="5" id="KW-1185">Reference proteome</keyword>
<dbReference type="PANTHER" id="PTHR12526:SF510">
    <property type="entry name" value="D-INOSITOL 3-PHOSPHATE GLYCOSYLTRANSFERASE"/>
    <property type="match status" value="1"/>
</dbReference>
<evidence type="ECO:0000313" key="4">
    <source>
        <dbReference type="EMBL" id="CAL1241707.1"/>
    </source>
</evidence>
<dbReference type="PANTHER" id="PTHR12526">
    <property type="entry name" value="GLYCOSYLTRANSFERASE"/>
    <property type="match status" value="1"/>
</dbReference>
<dbReference type="InterPro" id="IPR001296">
    <property type="entry name" value="Glyco_trans_1"/>
</dbReference>
<gene>
    <name evidence="4" type="ORF">MECH1_V1_2931</name>
</gene>
<protein>
    <submittedName>
        <fullName evidence="4">Glycosyltransferase</fullName>
    </submittedName>
</protein>
<reference evidence="4 5" key="1">
    <citation type="submission" date="2024-04" db="EMBL/GenBank/DDBJ databases">
        <authorList>
            <person name="Cremers G."/>
        </authorList>
    </citation>
    <scope>NUCLEOTIDE SEQUENCE [LARGE SCALE GENOMIC DNA]</scope>
    <source>
        <strain evidence="4">MeCH1-AG</strain>
    </source>
</reference>
<dbReference type="SUPFAM" id="SSF53756">
    <property type="entry name" value="UDP-Glycosyltransferase/glycogen phosphorylase"/>
    <property type="match status" value="1"/>
</dbReference>
<sequence>MEIIFVHPQTQNPPSGGHLFNRWIVAEAERRGFPLLPCPPEVALSARFGRATRVLWDSLLLAALARRPKRYRDGTHGLLVHYLPFRDPALGHGERRRWSHRFDRVVGGMGFALATGAGVAAFLEQRFPGLPVGCCEPGIDPVFPAARRTPDQPREPGPVRIATIAHLLPAKGHGDLLEALGGLGHLAWEWHWVGADHLAPEHARNLRIAAAAVGLGARIVHHGVLPAPALARLLRRMDLVVQASGFESYGMALAEAVAAGVPVVATAVGEAERIVRHGETGFLVPAQDPMRLREAVARLLLDAALRQRFRERSTRLPPRTWEAAFDDFVRFLGRVAAA</sequence>
<dbReference type="RefSeq" id="WP_348758203.1">
    <property type="nucleotide sequence ID" value="NZ_OZ026884.1"/>
</dbReference>
<dbReference type="Proteomes" id="UP001497493">
    <property type="component" value="Chromosome"/>
</dbReference>
<dbReference type="EMBL" id="OZ026884">
    <property type="protein sequence ID" value="CAL1241707.1"/>
    <property type="molecule type" value="Genomic_DNA"/>
</dbReference>
<dbReference type="Pfam" id="PF00534">
    <property type="entry name" value="Glycos_transf_1"/>
    <property type="match status" value="1"/>
</dbReference>
<organism evidence="4 5">
    <name type="scientific">Candidatus Methylocalor cossyra</name>
    <dbReference type="NCBI Taxonomy" id="3108543"/>
    <lineage>
        <taxon>Bacteria</taxon>
        <taxon>Pseudomonadati</taxon>
        <taxon>Pseudomonadota</taxon>
        <taxon>Gammaproteobacteria</taxon>
        <taxon>Methylococcales</taxon>
        <taxon>Methylococcaceae</taxon>
        <taxon>Candidatus Methylocalor</taxon>
    </lineage>
</organism>
<evidence type="ECO:0000256" key="1">
    <source>
        <dbReference type="ARBA" id="ARBA00022676"/>
    </source>
</evidence>
<keyword evidence="1" id="KW-0328">Glycosyltransferase</keyword>
<name>A0ABM9NM50_9GAMM</name>
<evidence type="ECO:0000256" key="2">
    <source>
        <dbReference type="ARBA" id="ARBA00022679"/>
    </source>
</evidence>
<accession>A0ABM9NM50</accession>
<keyword evidence="2" id="KW-0808">Transferase</keyword>